<comment type="caution">
    <text evidence="3">The sequence shown here is derived from an EMBL/GenBank/DDBJ whole genome shotgun (WGS) entry which is preliminary data.</text>
</comment>
<sequence>MTANSAHDSARISYADVEVGTELPAQTFPVTRATLVQYAGASGDFNPIHWNEKFAVEVGLPDVIAHGMFTMAEAIRVVTDWVGDPGAVVEYGVRFIKPVVVPNDGEGATIEVSGKVGAKLDDNMVRVDLLARSAGQKVLGMSRAVVRLGE</sequence>
<organism evidence="3">
    <name type="scientific">Streptomyces sp. SID12501</name>
    <dbReference type="NCBI Taxonomy" id="2706042"/>
    <lineage>
        <taxon>Bacteria</taxon>
        <taxon>Bacillati</taxon>
        <taxon>Actinomycetota</taxon>
        <taxon>Actinomycetes</taxon>
        <taxon>Kitasatosporales</taxon>
        <taxon>Streptomycetaceae</taxon>
        <taxon>Streptomyces</taxon>
    </lineage>
</organism>
<evidence type="ECO:0000259" key="2">
    <source>
        <dbReference type="Pfam" id="PF01575"/>
    </source>
</evidence>
<dbReference type="AlphaFoldDB" id="A0A6B3BZD4"/>
<dbReference type="PRINTS" id="PR01483">
    <property type="entry name" value="FASYNTHASE"/>
</dbReference>
<dbReference type="Pfam" id="PF01575">
    <property type="entry name" value="MaoC_dehydratas"/>
    <property type="match status" value="1"/>
</dbReference>
<dbReference type="GO" id="GO:0005835">
    <property type="term" value="C:fatty acid synthase complex"/>
    <property type="evidence" value="ECO:0007669"/>
    <property type="project" value="InterPro"/>
</dbReference>
<protein>
    <submittedName>
        <fullName evidence="3">MaoC family dehydratase</fullName>
    </submittedName>
</protein>
<dbReference type="InterPro" id="IPR029069">
    <property type="entry name" value="HotDog_dom_sf"/>
</dbReference>
<dbReference type="RefSeq" id="WP_164319089.1">
    <property type="nucleotide sequence ID" value="NZ_JAAGLU010000026.1"/>
</dbReference>
<proteinExistence type="inferred from homology"/>
<evidence type="ECO:0000313" key="3">
    <source>
        <dbReference type="EMBL" id="NEC89803.1"/>
    </source>
</evidence>
<gene>
    <name evidence="3" type="ORF">G3I71_29235</name>
</gene>
<dbReference type="Gene3D" id="3.10.129.10">
    <property type="entry name" value="Hotdog Thioesterase"/>
    <property type="match status" value="1"/>
</dbReference>
<dbReference type="EMBL" id="JAAGLU010000026">
    <property type="protein sequence ID" value="NEC89803.1"/>
    <property type="molecule type" value="Genomic_DNA"/>
</dbReference>
<accession>A0A6B3BZD4</accession>
<dbReference type="SUPFAM" id="SSF54637">
    <property type="entry name" value="Thioesterase/thiol ester dehydrase-isomerase"/>
    <property type="match status" value="1"/>
</dbReference>
<dbReference type="PANTHER" id="PTHR43841">
    <property type="entry name" value="3-HYDROXYACYL-THIOESTER DEHYDRATASE HTDX-RELATED"/>
    <property type="match status" value="1"/>
</dbReference>
<dbReference type="PANTHER" id="PTHR43841:SF3">
    <property type="entry name" value="(3R)-HYDROXYACYL-ACP DEHYDRATASE SUBUNIT HADB"/>
    <property type="match status" value="1"/>
</dbReference>
<dbReference type="InterPro" id="IPR002539">
    <property type="entry name" value="MaoC-like_dom"/>
</dbReference>
<dbReference type="CDD" id="cd03453">
    <property type="entry name" value="SAV4209_like"/>
    <property type="match status" value="1"/>
</dbReference>
<name>A0A6B3BZD4_9ACTN</name>
<reference evidence="3" key="1">
    <citation type="submission" date="2020-01" db="EMBL/GenBank/DDBJ databases">
        <title>Insect and environment-associated Actinomycetes.</title>
        <authorList>
            <person name="Currrie C."/>
            <person name="Chevrette M."/>
            <person name="Carlson C."/>
            <person name="Stubbendieck R."/>
            <person name="Wendt-Pienkowski E."/>
        </authorList>
    </citation>
    <scope>NUCLEOTIDE SEQUENCE</scope>
    <source>
        <strain evidence="3">SID12501</strain>
    </source>
</reference>
<dbReference type="InterPro" id="IPR003965">
    <property type="entry name" value="Fatty_acid_synthase"/>
</dbReference>
<dbReference type="GO" id="GO:0004312">
    <property type="term" value="F:fatty acid synthase activity"/>
    <property type="evidence" value="ECO:0007669"/>
    <property type="project" value="InterPro"/>
</dbReference>
<dbReference type="GO" id="GO:0006633">
    <property type="term" value="P:fatty acid biosynthetic process"/>
    <property type="evidence" value="ECO:0007669"/>
    <property type="project" value="InterPro"/>
</dbReference>
<comment type="similarity">
    <text evidence="1">Belongs to the enoyl-CoA hydratase/isomerase family.</text>
</comment>
<evidence type="ECO:0000256" key="1">
    <source>
        <dbReference type="ARBA" id="ARBA00005254"/>
    </source>
</evidence>
<feature type="domain" description="MaoC-like" evidence="2">
    <location>
        <begin position="20"/>
        <end position="118"/>
    </location>
</feature>